<dbReference type="EMBL" id="FNUT01000004">
    <property type="protein sequence ID" value="SEG06309.1"/>
    <property type="molecule type" value="Genomic_DNA"/>
</dbReference>
<organism evidence="2 3">
    <name type="scientific">Sphingobacterium lactis</name>
    <dbReference type="NCBI Taxonomy" id="797291"/>
    <lineage>
        <taxon>Bacteria</taxon>
        <taxon>Pseudomonadati</taxon>
        <taxon>Bacteroidota</taxon>
        <taxon>Sphingobacteriia</taxon>
        <taxon>Sphingobacteriales</taxon>
        <taxon>Sphingobacteriaceae</taxon>
        <taxon>Sphingobacterium</taxon>
    </lineage>
</organism>
<evidence type="ECO:0000313" key="2">
    <source>
        <dbReference type="EMBL" id="SEG06309.1"/>
    </source>
</evidence>
<protein>
    <submittedName>
        <fullName evidence="2">Uncharacterized protein</fullName>
    </submittedName>
</protein>
<evidence type="ECO:0000256" key="1">
    <source>
        <dbReference type="SAM" id="Phobius"/>
    </source>
</evidence>
<keyword evidence="1" id="KW-0812">Transmembrane</keyword>
<proteinExistence type="predicted"/>
<dbReference type="AlphaFoldDB" id="A0A1H5X382"/>
<evidence type="ECO:0000313" key="3">
    <source>
        <dbReference type="Proteomes" id="UP000236731"/>
    </source>
</evidence>
<keyword evidence="1" id="KW-1133">Transmembrane helix</keyword>
<gene>
    <name evidence="2" type="ORF">SAMN05421877_104255</name>
</gene>
<name>A0A1H5X382_9SPHI</name>
<feature type="transmembrane region" description="Helical" evidence="1">
    <location>
        <begin position="7"/>
        <end position="29"/>
    </location>
</feature>
<feature type="transmembrane region" description="Helical" evidence="1">
    <location>
        <begin position="112"/>
        <end position="130"/>
    </location>
</feature>
<keyword evidence="1" id="KW-0472">Membrane</keyword>
<dbReference type="RefSeq" id="WP_103905898.1">
    <property type="nucleotide sequence ID" value="NZ_CP049246.1"/>
</dbReference>
<accession>A0A1H5X382</accession>
<feature type="transmembrane region" description="Helical" evidence="1">
    <location>
        <begin position="81"/>
        <end position="100"/>
    </location>
</feature>
<dbReference type="Proteomes" id="UP000236731">
    <property type="component" value="Unassembled WGS sequence"/>
</dbReference>
<keyword evidence="3" id="KW-1185">Reference proteome</keyword>
<sequence>MNAKIFILRALTYCGYIISVLNVTLRWFIMGSPLGRGLEVGYWGGTTYSEELGKRYLEVEKFEQLGIARSFAIPLNYVLTYFHLAIIAALFITLIVRIYFRIKQGKNYKSNGYLVTGIMSAIVLIYLFILKIL</sequence>
<reference evidence="3" key="1">
    <citation type="submission" date="2016-10" db="EMBL/GenBank/DDBJ databases">
        <authorList>
            <person name="Varghese N."/>
            <person name="Submissions S."/>
        </authorList>
    </citation>
    <scope>NUCLEOTIDE SEQUENCE [LARGE SCALE GENOMIC DNA]</scope>
    <source>
        <strain evidence="3">DSM 22361</strain>
    </source>
</reference>